<organism evidence="1 2">
    <name type="scientific">Paractinoplanes globisporus</name>
    <dbReference type="NCBI Taxonomy" id="113565"/>
    <lineage>
        <taxon>Bacteria</taxon>
        <taxon>Bacillati</taxon>
        <taxon>Actinomycetota</taxon>
        <taxon>Actinomycetes</taxon>
        <taxon>Micromonosporales</taxon>
        <taxon>Micromonosporaceae</taxon>
        <taxon>Paractinoplanes</taxon>
    </lineage>
</organism>
<dbReference type="SUPFAM" id="SSF52540">
    <property type="entry name" value="P-loop containing nucleoside triphosphate hydrolases"/>
    <property type="match status" value="1"/>
</dbReference>
<name>A0ABW6W7B0_9ACTN</name>
<dbReference type="RefSeq" id="WP_020509541.1">
    <property type="nucleotide sequence ID" value="NZ_JBIAZU010000001.1"/>
</dbReference>
<dbReference type="InterPro" id="IPR027417">
    <property type="entry name" value="P-loop_NTPase"/>
</dbReference>
<evidence type="ECO:0000313" key="2">
    <source>
        <dbReference type="Proteomes" id="UP001602245"/>
    </source>
</evidence>
<keyword evidence="2" id="KW-1185">Reference proteome</keyword>
<reference evidence="1 2" key="1">
    <citation type="submission" date="2024-10" db="EMBL/GenBank/DDBJ databases">
        <title>The Natural Products Discovery Center: Release of the First 8490 Sequenced Strains for Exploring Actinobacteria Biosynthetic Diversity.</title>
        <authorList>
            <person name="Kalkreuter E."/>
            <person name="Kautsar S.A."/>
            <person name="Yang D."/>
            <person name="Bader C.D."/>
            <person name="Teijaro C.N."/>
            <person name="Fluegel L."/>
            <person name="Davis C.M."/>
            <person name="Simpson J.R."/>
            <person name="Lauterbach L."/>
            <person name="Steele A.D."/>
            <person name="Gui C."/>
            <person name="Meng S."/>
            <person name="Li G."/>
            <person name="Viehrig K."/>
            <person name="Ye F."/>
            <person name="Su P."/>
            <person name="Kiefer A.F."/>
            <person name="Nichols A."/>
            <person name="Cepeda A.J."/>
            <person name="Yan W."/>
            <person name="Fan B."/>
            <person name="Jiang Y."/>
            <person name="Adhikari A."/>
            <person name="Zheng C.-J."/>
            <person name="Schuster L."/>
            <person name="Cowan T.M."/>
            <person name="Smanski M.J."/>
            <person name="Chevrette M.G."/>
            <person name="De Carvalho L.P.S."/>
            <person name="Shen B."/>
        </authorList>
    </citation>
    <scope>NUCLEOTIDE SEQUENCE [LARGE SCALE GENOMIC DNA]</scope>
    <source>
        <strain evidence="1 2">NPDC000087</strain>
    </source>
</reference>
<accession>A0ABW6W7B0</accession>
<protein>
    <submittedName>
        <fullName evidence="1">AAA family ATPase</fullName>
    </submittedName>
</protein>
<gene>
    <name evidence="1" type="ORF">ACFY35_07155</name>
</gene>
<dbReference type="Proteomes" id="UP001602245">
    <property type="component" value="Unassembled WGS sequence"/>
</dbReference>
<dbReference type="Gene3D" id="3.40.50.300">
    <property type="entry name" value="P-loop containing nucleotide triphosphate hydrolases"/>
    <property type="match status" value="1"/>
</dbReference>
<evidence type="ECO:0000313" key="1">
    <source>
        <dbReference type="EMBL" id="MFF5289197.1"/>
    </source>
</evidence>
<comment type="caution">
    <text evidence="1">The sequence shown here is derived from an EMBL/GenBank/DDBJ whole genome shotgun (WGS) entry which is preliminary data.</text>
</comment>
<proteinExistence type="predicted"/>
<dbReference type="Pfam" id="PF13671">
    <property type="entry name" value="AAA_33"/>
    <property type="match status" value="1"/>
</dbReference>
<dbReference type="EMBL" id="JBIAZU010000001">
    <property type="protein sequence ID" value="MFF5289197.1"/>
    <property type="molecule type" value="Genomic_DNA"/>
</dbReference>
<sequence length="174" mass="17800">MAVAGVAGSGKSTLGRALATALGAPLLDLDSMTNPLLDRLPPGALGGHWLVSPHGAAIRDGRYAALRAVTRDTVATAGRAVLVAPFTAELRGGEPWDLLRRAAGAAGLRVVHIDGDADLFAARRAVRAEERDRHRIAPPPAPPPAVPVVTVDGALTTDQQVGLVLGALGLSRSP</sequence>